<feature type="non-terminal residue" evidence="1">
    <location>
        <position position="93"/>
    </location>
</feature>
<name>A0ABN8QDK2_9CNID</name>
<evidence type="ECO:0008006" key="3">
    <source>
        <dbReference type="Google" id="ProtNLM"/>
    </source>
</evidence>
<dbReference type="EMBL" id="CALNXK010000120">
    <property type="protein sequence ID" value="CAH3161583.1"/>
    <property type="molecule type" value="Genomic_DNA"/>
</dbReference>
<proteinExistence type="predicted"/>
<accession>A0ABN8QDK2</accession>
<comment type="caution">
    <text evidence="1">The sequence shown here is derived from an EMBL/GenBank/DDBJ whole genome shotgun (WGS) entry which is preliminary data.</text>
</comment>
<reference evidence="1 2" key="1">
    <citation type="submission" date="2022-05" db="EMBL/GenBank/DDBJ databases">
        <authorList>
            <consortium name="Genoscope - CEA"/>
            <person name="William W."/>
        </authorList>
    </citation>
    <scope>NUCLEOTIDE SEQUENCE [LARGE SCALE GENOMIC DNA]</scope>
</reference>
<organism evidence="1 2">
    <name type="scientific">Porites lobata</name>
    <dbReference type="NCBI Taxonomy" id="104759"/>
    <lineage>
        <taxon>Eukaryota</taxon>
        <taxon>Metazoa</taxon>
        <taxon>Cnidaria</taxon>
        <taxon>Anthozoa</taxon>
        <taxon>Hexacorallia</taxon>
        <taxon>Scleractinia</taxon>
        <taxon>Fungiina</taxon>
        <taxon>Poritidae</taxon>
        <taxon>Porites</taxon>
    </lineage>
</organism>
<dbReference type="Proteomes" id="UP001159405">
    <property type="component" value="Unassembled WGS sequence"/>
</dbReference>
<sequence>ITIDNRLSFVNHVLVMCKKINNQFNDYSSPYDILLSKVNMKSLFIRRLQNFMITLYKSLFFTNYPGYLKDMFTVRSSSYNLRGNHILALPKPK</sequence>
<protein>
    <recommendedName>
        <fullName evidence="3">Maturase K</fullName>
    </recommendedName>
</protein>
<evidence type="ECO:0000313" key="2">
    <source>
        <dbReference type="Proteomes" id="UP001159405"/>
    </source>
</evidence>
<evidence type="ECO:0000313" key="1">
    <source>
        <dbReference type="EMBL" id="CAH3161583.1"/>
    </source>
</evidence>
<keyword evidence="2" id="KW-1185">Reference proteome</keyword>
<gene>
    <name evidence="1" type="ORF">PLOB_00004950</name>
</gene>
<feature type="non-terminal residue" evidence="1">
    <location>
        <position position="1"/>
    </location>
</feature>